<keyword evidence="10" id="KW-1185">Reference proteome</keyword>
<dbReference type="Proteomes" id="UP000244867">
    <property type="component" value="Unassembled WGS sequence"/>
</dbReference>
<dbReference type="AlphaFoldDB" id="A0A2R7Z372"/>
<dbReference type="InterPro" id="IPR000515">
    <property type="entry name" value="MetI-like"/>
</dbReference>
<feature type="transmembrane region" description="Helical" evidence="7">
    <location>
        <begin position="85"/>
        <end position="107"/>
    </location>
</feature>
<dbReference type="PROSITE" id="PS50928">
    <property type="entry name" value="ABC_TM1"/>
    <property type="match status" value="1"/>
</dbReference>
<reference evidence="9 10" key="1">
    <citation type="submission" date="2018-03" db="EMBL/GenBank/DDBJ databases">
        <authorList>
            <person name="Keele B.F."/>
        </authorList>
    </citation>
    <scope>NUCLEOTIDE SEQUENCE [LARGE SCALE GENOMIC DNA]</scope>
    <source>
        <strain evidence="9 10">IB-3</strain>
    </source>
</reference>
<comment type="subcellular location">
    <subcellularLocation>
        <location evidence="1 7">Cell membrane</location>
        <topology evidence="1 7">Multi-pass membrane protein</topology>
    </subcellularLocation>
</comment>
<evidence type="ECO:0000256" key="7">
    <source>
        <dbReference type="RuleBase" id="RU363032"/>
    </source>
</evidence>
<evidence type="ECO:0000256" key="2">
    <source>
        <dbReference type="ARBA" id="ARBA00022448"/>
    </source>
</evidence>
<dbReference type="InterPro" id="IPR035906">
    <property type="entry name" value="MetI-like_sf"/>
</dbReference>
<keyword evidence="3" id="KW-1003">Cell membrane</keyword>
<feature type="transmembrane region" description="Helical" evidence="7">
    <location>
        <begin position="135"/>
        <end position="158"/>
    </location>
</feature>
<keyword evidence="4 7" id="KW-0812">Transmembrane</keyword>
<evidence type="ECO:0000256" key="4">
    <source>
        <dbReference type="ARBA" id="ARBA00022692"/>
    </source>
</evidence>
<evidence type="ECO:0000256" key="3">
    <source>
        <dbReference type="ARBA" id="ARBA00022475"/>
    </source>
</evidence>
<dbReference type="InterPro" id="IPR051393">
    <property type="entry name" value="ABC_transporter_permease"/>
</dbReference>
<sequence length="275" mass="30033">MALFIAWPVASAVRMSLYRWRGFGPMDDFVGLRNYERVLTDEVFTQAVVHNLVIVVLSIAIQLPLGVGIALLLNRSMRGRGLVRTLIFVPYVLAEVIAGVIWFQLLIPDTGVVDGLLSGAGVTPPDQGFLGTPGLALWAVFGVLTWKYLGLAILLFLAGLQSVPEEVHEAAQLDGASWWQIQWRIVVPLLGPTIRTWCFLSMIGSLQLFDMVWVLTGGGPANATTTMASYLISQGTQRSNYGIAGAASVVLFVIGVAMAALYQRFVLRRDTQVER</sequence>
<comment type="caution">
    <text evidence="9">The sequence shown here is derived from an EMBL/GenBank/DDBJ whole genome shotgun (WGS) entry which is preliminary data.</text>
</comment>
<dbReference type="SUPFAM" id="SSF161098">
    <property type="entry name" value="MetI-like"/>
    <property type="match status" value="1"/>
</dbReference>
<comment type="similarity">
    <text evidence="7">Belongs to the binding-protein-dependent transport system permease family.</text>
</comment>
<dbReference type="PANTHER" id="PTHR30193:SF37">
    <property type="entry name" value="INNER MEMBRANE ABC TRANSPORTER PERMEASE PROTEIN YCJO"/>
    <property type="match status" value="1"/>
</dbReference>
<evidence type="ECO:0000256" key="5">
    <source>
        <dbReference type="ARBA" id="ARBA00022989"/>
    </source>
</evidence>
<name>A0A2R7Z372_9ACTN</name>
<dbReference type="Pfam" id="PF00528">
    <property type="entry name" value="BPD_transp_1"/>
    <property type="match status" value="1"/>
</dbReference>
<feature type="transmembrane region" description="Helical" evidence="7">
    <location>
        <begin position="52"/>
        <end position="73"/>
    </location>
</feature>
<gene>
    <name evidence="9" type="ORF">C7S10_00375</name>
</gene>
<organism evidence="9 10">
    <name type="scientific">Nocardioides currus</name>
    <dbReference type="NCBI Taxonomy" id="2133958"/>
    <lineage>
        <taxon>Bacteria</taxon>
        <taxon>Bacillati</taxon>
        <taxon>Actinomycetota</taxon>
        <taxon>Actinomycetes</taxon>
        <taxon>Propionibacteriales</taxon>
        <taxon>Nocardioidaceae</taxon>
        <taxon>Nocardioides</taxon>
    </lineage>
</organism>
<evidence type="ECO:0000259" key="8">
    <source>
        <dbReference type="PROSITE" id="PS50928"/>
    </source>
</evidence>
<dbReference type="GO" id="GO:0055085">
    <property type="term" value="P:transmembrane transport"/>
    <property type="evidence" value="ECO:0007669"/>
    <property type="project" value="InterPro"/>
</dbReference>
<evidence type="ECO:0000256" key="6">
    <source>
        <dbReference type="ARBA" id="ARBA00023136"/>
    </source>
</evidence>
<accession>A0A2R7Z372</accession>
<dbReference type="GO" id="GO:0005886">
    <property type="term" value="C:plasma membrane"/>
    <property type="evidence" value="ECO:0007669"/>
    <property type="project" value="UniProtKB-SubCell"/>
</dbReference>
<evidence type="ECO:0000256" key="1">
    <source>
        <dbReference type="ARBA" id="ARBA00004651"/>
    </source>
</evidence>
<dbReference type="EMBL" id="PYXZ01000001">
    <property type="protein sequence ID" value="PUA83050.1"/>
    <property type="molecule type" value="Genomic_DNA"/>
</dbReference>
<evidence type="ECO:0000313" key="9">
    <source>
        <dbReference type="EMBL" id="PUA83050.1"/>
    </source>
</evidence>
<feature type="transmembrane region" description="Helical" evidence="7">
    <location>
        <begin position="241"/>
        <end position="262"/>
    </location>
</feature>
<protein>
    <submittedName>
        <fullName evidence="9">Sugar ABC transporter permease</fullName>
    </submittedName>
</protein>
<proteinExistence type="inferred from homology"/>
<feature type="domain" description="ABC transmembrane type-1" evidence="8">
    <location>
        <begin position="48"/>
        <end position="262"/>
    </location>
</feature>
<dbReference type="CDD" id="cd06261">
    <property type="entry name" value="TM_PBP2"/>
    <property type="match status" value="1"/>
</dbReference>
<evidence type="ECO:0000313" key="10">
    <source>
        <dbReference type="Proteomes" id="UP000244867"/>
    </source>
</evidence>
<keyword evidence="6 7" id="KW-0472">Membrane</keyword>
<dbReference type="OrthoDB" id="9804439at2"/>
<keyword evidence="5 7" id="KW-1133">Transmembrane helix</keyword>
<keyword evidence="2 7" id="KW-0813">Transport</keyword>
<dbReference type="PANTHER" id="PTHR30193">
    <property type="entry name" value="ABC TRANSPORTER PERMEASE PROTEIN"/>
    <property type="match status" value="1"/>
</dbReference>
<dbReference type="Gene3D" id="1.10.3720.10">
    <property type="entry name" value="MetI-like"/>
    <property type="match status" value="1"/>
</dbReference>